<feature type="domain" description="Mur ligase C-terminal" evidence="12">
    <location>
        <begin position="287"/>
        <end position="342"/>
    </location>
</feature>
<dbReference type="Proteomes" id="UP000439752">
    <property type="component" value="Unassembled WGS sequence"/>
</dbReference>
<evidence type="ECO:0000256" key="8">
    <source>
        <dbReference type="ARBA" id="ARBA00022842"/>
    </source>
</evidence>
<organism evidence="14 15">
    <name type="scientific">Exiguobacterium oxidotolerans</name>
    <dbReference type="NCBI Taxonomy" id="223958"/>
    <lineage>
        <taxon>Bacteria</taxon>
        <taxon>Bacillati</taxon>
        <taxon>Bacillota</taxon>
        <taxon>Bacilli</taxon>
        <taxon>Bacillales</taxon>
        <taxon>Bacillales Family XII. Incertae Sedis</taxon>
        <taxon>Exiguobacterium</taxon>
    </lineage>
</organism>
<comment type="cofactor">
    <cofactor evidence="1">
        <name>Mg(2+)</name>
        <dbReference type="ChEBI" id="CHEBI:18420"/>
    </cofactor>
</comment>
<dbReference type="Gene3D" id="3.90.190.20">
    <property type="entry name" value="Mur ligase, C-terminal domain"/>
    <property type="match status" value="1"/>
</dbReference>
<dbReference type="InterPro" id="IPR036565">
    <property type="entry name" value="Mur-like_cat_sf"/>
</dbReference>
<sequence>METREDVLEWLSRLLAFGIKPGLSRMEALLEELKIDPDAVPTIHVAGTNGKGSTVAFLREMGMAEGLHIGTFTSPYIIQFEERIMLNGVPIAEANLVKAANAVKQAMTELEPTIGTVTEFEALTALAFYHFNQVRPDFVIYEVGLGGIYDSTNVLKQPIAAIITSIGHDHQAILGDTLQEIALQKFGIIKEGTSVIAGKLQEELTVPLMAYCGDRAATLKWSQEAIVSYRLNATGTWATYEGIPETRLGLEGHHQVENAANAVICAKKLGWSKTAIRRGLRNAKHPGRFETISREPRIILDGAHNPEGVKALVDRLKQETMPIVILCSILRDKDRLAMIKQFQEVTPTIMETTFDFSRARSLEELTADGANVIELDSFLAEYEGTNQTLIVTGSLYFISVVREKILRQRFTKKGKL</sequence>
<evidence type="ECO:0000313" key="14">
    <source>
        <dbReference type="EMBL" id="VWX35027.1"/>
    </source>
</evidence>
<dbReference type="PROSITE" id="PS01012">
    <property type="entry name" value="FOLYLPOLYGLU_SYNT_2"/>
    <property type="match status" value="1"/>
</dbReference>
<dbReference type="AlphaFoldDB" id="A0A653I7F9"/>
<evidence type="ECO:0000256" key="3">
    <source>
        <dbReference type="ARBA" id="ARBA00013025"/>
    </source>
</evidence>
<keyword evidence="8" id="KW-0460">Magnesium</keyword>
<keyword evidence="6 11" id="KW-0547">Nucleotide-binding</keyword>
<dbReference type="RefSeq" id="WP_159173040.1">
    <property type="nucleotide sequence ID" value="NZ_LR732311.1"/>
</dbReference>
<dbReference type="GO" id="GO:0005737">
    <property type="term" value="C:cytoplasm"/>
    <property type="evidence" value="ECO:0007669"/>
    <property type="project" value="TreeGrafter"/>
</dbReference>
<dbReference type="Pfam" id="PF02875">
    <property type="entry name" value="Mur_ligase_C"/>
    <property type="match status" value="1"/>
</dbReference>
<dbReference type="InterPro" id="IPR036615">
    <property type="entry name" value="Mur_ligase_C_dom_sf"/>
</dbReference>
<evidence type="ECO:0000256" key="1">
    <source>
        <dbReference type="ARBA" id="ARBA00001946"/>
    </source>
</evidence>
<protein>
    <recommendedName>
        <fullName evidence="3">tetrahydrofolate synthase</fullName>
        <ecNumber evidence="3">6.3.2.17</ecNumber>
    </recommendedName>
    <alternativeName>
        <fullName evidence="9">Tetrahydrofolylpolyglutamate synthase</fullName>
    </alternativeName>
</protein>
<dbReference type="NCBIfam" id="TIGR01499">
    <property type="entry name" value="folC"/>
    <property type="match status" value="1"/>
</dbReference>
<dbReference type="Gene3D" id="3.40.1190.10">
    <property type="entry name" value="Mur-like, catalytic domain"/>
    <property type="match status" value="1"/>
</dbReference>
<evidence type="ECO:0000259" key="12">
    <source>
        <dbReference type="Pfam" id="PF02875"/>
    </source>
</evidence>
<dbReference type="GO" id="GO:0046872">
    <property type="term" value="F:metal ion binding"/>
    <property type="evidence" value="ECO:0007669"/>
    <property type="project" value="UniProtKB-KW"/>
</dbReference>
<keyword evidence="5" id="KW-0479">Metal-binding</keyword>
<evidence type="ECO:0000256" key="2">
    <source>
        <dbReference type="ARBA" id="ARBA00008276"/>
    </source>
</evidence>
<dbReference type="InterPro" id="IPR004101">
    <property type="entry name" value="Mur_ligase_C"/>
</dbReference>
<dbReference type="EC" id="6.3.2.17" evidence="3"/>
<evidence type="ECO:0000256" key="10">
    <source>
        <dbReference type="ARBA" id="ARBA00047493"/>
    </source>
</evidence>
<dbReference type="GO" id="GO:0005524">
    <property type="term" value="F:ATP binding"/>
    <property type="evidence" value="ECO:0007669"/>
    <property type="project" value="UniProtKB-KW"/>
</dbReference>
<keyword evidence="15" id="KW-1185">Reference proteome</keyword>
<dbReference type="PANTHER" id="PTHR11136">
    <property type="entry name" value="FOLYLPOLYGLUTAMATE SYNTHASE-RELATED"/>
    <property type="match status" value="1"/>
</dbReference>
<evidence type="ECO:0000256" key="4">
    <source>
        <dbReference type="ARBA" id="ARBA00022598"/>
    </source>
</evidence>
<evidence type="ECO:0000256" key="5">
    <source>
        <dbReference type="ARBA" id="ARBA00022723"/>
    </source>
</evidence>
<dbReference type="Pfam" id="PF08245">
    <property type="entry name" value="Mur_ligase_M"/>
    <property type="match status" value="1"/>
</dbReference>
<dbReference type="EMBL" id="CABWKQ010000013">
    <property type="protein sequence ID" value="VWX35027.1"/>
    <property type="molecule type" value="Genomic_DNA"/>
</dbReference>
<keyword evidence="4 11" id="KW-0436">Ligase</keyword>
<dbReference type="SUPFAM" id="SSF53244">
    <property type="entry name" value="MurD-like peptide ligases, peptide-binding domain"/>
    <property type="match status" value="1"/>
</dbReference>
<dbReference type="FunFam" id="3.40.1190.10:FF:000011">
    <property type="entry name" value="Folylpolyglutamate synthase/dihydrofolate synthase"/>
    <property type="match status" value="1"/>
</dbReference>
<dbReference type="GO" id="GO:0004326">
    <property type="term" value="F:tetrahydrofolylpolyglutamate synthase activity"/>
    <property type="evidence" value="ECO:0007669"/>
    <property type="project" value="UniProtKB-EC"/>
</dbReference>
<comment type="similarity">
    <text evidence="2 11">Belongs to the folylpolyglutamate synthase family.</text>
</comment>
<evidence type="ECO:0000256" key="9">
    <source>
        <dbReference type="ARBA" id="ARBA00030592"/>
    </source>
</evidence>
<name>A0A653I7F9_9BACL</name>
<gene>
    <name evidence="14" type="ORF">EXIGUO9Y_200011</name>
</gene>
<dbReference type="InterPro" id="IPR001645">
    <property type="entry name" value="Folylpolyglutamate_synth"/>
</dbReference>
<evidence type="ECO:0000256" key="7">
    <source>
        <dbReference type="ARBA" id="ARBA00022840"/>
    </source>
</evidence>
<proteinExistence type="inferred from homology"/>
<keyword evidence="7 11" id="KW-0067">ATP-binding</keyword>
<evidence type="ECO:0000256" key="6">
    <source>
        <dbReference type="ARBA" id="ARBA00022741"/>
    </source>
</evidence>
<evidence type="ECO:0000259" key="13">
    <source>
        <dbReference type="Pfam" id="PF08245"/>
    </source>
</evidence>
<dbReference type="PIRSF" id="PIRSF001563">
    <property type="entry name" value="Folylpolyglu_synth"/>
    <property type="match status" value="1"/>
</dbReference>
<dbReference type="SUPFAM" id="SSF53623">
    <property type="entry name" value="MurD-like peptide ligases, catalytic domain"/>
    <property type="match status" value="1"/>
</dbReference>
<accession>A0A653I7F9</accession>
<dbReference type="InterPro" id="IPR018109">
    <property type="entry name" value="Folylpolyglutamate_synth_CS"/>
</dbReference>
<dbReference type="GO" id="GO:0008841">
    <property type="term" value="F:dihydrofolate synthase activity"/>
    <property type="evidence" value="ECO:0007669"/>
    <property type="project" value="TreeGrafter"/>
</dbReference>
<dbReference type="PANTHER" id="PTHR11136:SF0">
    <property type="entry name" value="DIHYDROFOLATE SYNTHETASE-RELATED"/>
    <property type="match status" value="1"/>
</dbReference>
<evidence type="ECO:0000313" key="15">
    <source>
        <dbReference type="Proteomes" id="UP000439752"/>
    </source>
</evidence>
<feature type="domain" description="Mur ligase central" evidence="13">
    <location>
        <begin position="45"/>
        <end position="266"/>
    </location>
</feature>
<comment type="catalytic activity">
    <reaction evidence="10">
        <text>(6S)-5,6,7,8-tetrahydrofolyl-(gamma-L-Glu)(n) + L-glutamate + ATP = (6S)-5,6,7,8-tetrahydrofolyl-(gamma-L-Glu)(n+1) + ADP + phosphate + H(+)</text>
        <dbReference type="Rhea" id="RHEA:10580"/>
        <dbReference type="Rhea" id="RHEA-COMP:14738"/>
        <dbReference type="Rhea" id="RHEA-COMP:14740"/>
        <dbReference type="ChEBI" id="CHEBI:15378"/>
        <dbReference type="ChEBI" id="CHEBI:29985"/>
        <dbReference type="ChEBI" id="CHEBI:30616"/>
        <dbReference type="ChEBI" id="CHEBI:43474"/>
        <dbReference type="ChEBI" id="CHEBI:141005"/>
        <dbReference type="ChEBI" id="CHEBI:456216"/>
        <dbReference type="EC" id="6.3.2.17"/>
    </reaction>
</comment>
<dbReference type="InterPro" id="IPR013221">
    <property type="entry name" value="Mur_ligase_cen"/>
</dbReference>
<reference evidence="14 15" key="1">
    <citation type="submission" date="2019-10" db="EMBL/GenBank/DDBJ databases">
        <authorList>
            <person name="Karimi E."/>
        </authorList>
    </citation>
    <scope>NUCLEOTIDE SEQUENCE [LARGE SCALE GENOMIC DNA]</scope>
    <source>
        <strain evidence="14">Exiguobacterium sp. 9Y</strain>
    </source>
</reference>
<evidence type="ECO:0000256" key="11">
    <source>
        <dbReference type="PIRNR" id="PIRNR001563"/>
    </source>
</evidence>